<dbReference type="STRING" id="360412.LARV_00955"/>
<sequence length="112" mass="11799">MRRLWANTLFMLAIGVAGILKTVDIPQNISTLAIVSVVVSAVITNVMWIKSTGLLGVGGLSLAYSQSGGLSQAASFLIILIAILVIGAVVLMIFSDFPIPSKRSDSDEIPKL</sequence>
<feature type="transmembrane region" description="Helical" evidence="1">
    <location>
        <begin position="6"/>
        <end position="23"/>
    </location>
</feature>
<dbReference type="AlphaFoldDB" id="A0A0S7BEB0"/>
<organism evidence="2">
    <name type="scientific">Longilinea arvoryzae</name>
    <dbReference type="NCBI Taxonomy" id="360412"/>
    <lineage>
        <taxon>Bacteria</taxon>
        <taxon>Bacillati</taxon>
        <taxon>Chloroflexota</taxon>
        <taxon>Anaerolineae</taxon>
        <taxon>Anaerolineales</taxon>
        <taxon>Anaerolineaceae</taxon>
        <taxon>Longilinea</taxon>
    </lineage>
</organism>
<reference evidence="2" key="1">
    <citation type="submission" date="2015-07" db="EMBL/GenBank/DDBJ databases">
        <title>Draft Genome Sequences of Anaerolinea thermolimosa IMO-1, Bellilinea caldifistulae GOMI-1, Leptolinea tardivitalis YMTK-2, Levilinea saccharolytica KIBI-1,Longilinea arvoryzae KOME-1, Previously Described as Members of the Anaerolineaceae (Chloroflexi).</title>
        <authorList>
            <person name="Sekiguchi Y."/>
            <person name="Ohashi A."/>
            <person name="Matsuura N."/>
            <person name="Tourlousse M.D."/>
        </authorList>
    </citation>
    <scope>NUCLEOTIDE SEQUENCE [LARGE SCALE GENOMIC DNA]</scope>
    <source>
        <strain evidence="2">KOME-1</strain>
    </source>
</reference>
<evidence type="ECO:0000256" key="1">
    <source>
        <dbReference type="SAM" id="Phobius"/>
    </source>
</evidence>
<proteinExistence type="predicted"/>
<accession>A0A0S7BEB0</accession>
<dbReference type="EMBL" id="DF967972">
    <property type="protein sequence ID" value="GAP13204.1"/>
    <property type="molecule type" value="Genomic_DNA"/>
</dbReference>
<keyword evidence="1" id="KW-0812">Transmembrane</keyword>
<protein>
    <submittedName>
        <fullName evidence="2">Uncharacterized protein</fullName>
    </submittedName>
</protein>
<keyword evidence="1" id="KW-0472">Membrane</keyword>
<keyword evidence="1" id="KW-1133">Transmembrane helix</keyword>
<evidence type="ECO:0000313" key="2">
    <source>
        <dbReference type="EMBL" id="GAP13204.1"/>
    </source>
</evidence>
<evidence type="ECO:0000313" key="3">
    <source>
        <dbReference type="Proteomes" id="UP000055060"/>
    </source>
</evidence>
<keyword evidence="3" id="KW-1185">Reference proteome</keyword>
<dbReference type="Proteomes" id="UP000055060">
    <property type="component" value="Unassembled WGS sequence"/>
</dbReference>
<feature type="transmembrane region" description="Helical" evidence="1">
    <location>
        <begin position="69"/>
        <end position="94"/>
    </location>
</feature>
<dbReference type="RefSeq" id="WP_075072555.1">
    <property type="nucleotide sequence ID" value="NZ_DF967972.1"/>
</dbReference>
<feature type="transmembrane region" description="Helical" evidence="1">
    <location>
        <begin position="30"/>
        <end position="49"/>
    </location>
</feature>
<name>A0A0S7BEB0_9CHLR</name>
<gene>
    <name evidence="2" type="ORF">LARV_00955</name>
</gene>